<protein>
    <submittedName>
        <fullName evidence="6">Uncharacterized protein</fullName>
    </submittedName>
</protein>
<dbReference type="KEGG" id="bcom:BAUCODRAFT_144864"/>
<dbReference type="AlphaFoldDB" id="M2LXL7"/>
<evidence type="ECO:0000313" key="7">
    <source>
        <dbReference type="Proteomes" id="UP000011761"/>
    </source>
</evidence>
<dbReference type="EMBL" id="KB445551">
    <property type="protein sequence ID" value="EMC99437.1"/>
    <property type="molecule type" value="Genomic_DNA"/>
</dbReference>
<dbReference type="STRING" id="717646.M2LXL7"/>
<evidence type="ECO:0000256" key="2">
    <source>
        <dbReference type="ARBA" id="ARBA00010617"/>
    </source>
</evidence>
<dbReference type="GO" id="GO:0020037">
    <property type="term" value="F:heme binding"/>
    <property type="evidence" value="ECO:0007669"/>
    <property type="project" value="InterPro"/>
</dbReference>
<dbReference type="OMA" id="DIHWHAR"/>
<dbReference type="Gene3D" id="1.10.630.10">
    <property type="entry name" value="Cytochrome P450"/>
    <property type="match status" value="1"/>
</dbReference>
<dbReference type="PANTHER" id="PTHR24305:SF232">
    <property type="entry name" value="P450, PUTATIVE (EUROFUNG)-RELATED"/>
    <property type="match status" value="1"/>
</dbReference>
<dbReference type="Pfam" id="PF00067">
    <property type="entry name" value="p450"/>
    <property type="match status" value="1"/>
</dbReference>
<keyword evidence="7" id="KW-1185">Reference proteome</keyword>
<dbReference type="OrthoDB" id="3934656at2759"/>
<dbReference type="InterPro" id="IPR036396">
    <property type="entry name" value="Cyt_P450_sf"/>
</dbReference>
<gene>
    <name evidence="6" type="ORF">BAUCODRAFT_144864</name>
</gene>
<accession>M2LXL7</accession>
<dbReference type="InterPro" id="IPR001128">
    <property type="entry name" value="Cyt_P450"/>
</dbReference>
<dbReference type="RefSeq" id="XP_007673162.1">
    <property type="nucleotide sequence ID" value="XM_007674972.1"/>
</dbReference>
<dbReference type="GO" id="GO:0004497">
    <property type="term" value="F:monooxygenase activity"/>
    <property type="evidence" value="ECO:0007669"/>
    <property type="project" value="InterPro"/>
</dbReference>
<organism evidence="6 7">
    <name type="scientific">Baudoinia panamericana (strain UAMH 10762)</name>
    <name type="common">Angels' share fungus</name>
    <name type="synonym">Baudoinia compniacensis (strain UAMH 10762)</name>
    <dbReference type="NCBI Taxonomy" id="717646"/>
    <lineage>
        <taxon>Eukaryota</taxon>
        <taxon>Fungi</taxon>
        <taxon>Dikarya</taxon>
        <taxon>Ascomycota</taxon>
        <taxon>Pezizomycotina</taxon>
        <taxon>Dothideomycetes</taxon>
        <taxon>Dothideomycetidae</taxon>
        <taxon>Mycosphaerellales</taxon>
        <taxon>Teratosphaeriaceae</taxon>
        <taxon>Baudoinia</taxon>
    </lineage>
</organism>
<dbReference type="InterPro" id="IPR002403">
    <property type="entry name" value="Cyt_P450_E_grp-IV"/>
</dbReference>
<evidence type="ECO:0000256" key="3">
    <source>
        <dbReference type="ARBA" id="ARBA00022723"/>
    </source>
</evidence>
<dbReference type="PANTHER" id="PTHR24305">
    <property type="entry name" value="CYTOCHROME P450"/>
    <property type="match status" value="1"/>
</dbReference>
<dbReference type="InterPro" id="IPR050121">
    <property type="entry name" value="Cytochrome_P450_monoxygenase"/>
</dbReference>
<name>M2LXL7_BAUPA</name>
<dbReference type="PRINTS" id="PR00465">
    <property type="entry name" value="EP450IV"/>
</dbReference>
<dbReference type="GeneID" id="19108538"/>
<dbReference type="GO" id="GO:0005506">
    <property type="term" value="F:iron ion binding"/>
    <property type="evidence" value="ECO:0007669"/>
    <property type="project" value="InterPro"/>
</dbReference>
<evidence type="ECO:0000256" key="1">
    <source>
        <dbReference type="ARBA" id="ARBA00001971"/>
    </source>
</evidence>
<keyword evidence="5" id="KW-0349">Heme</keyword>
<dbReference type="CDD" id="cd11060">
    <property type="entry name" value="CYP57A1-like"/>
    <property type="match status" value="1"/>
</dbReference>
<keyword evidence="3 5" id="KW-0479">Metal-binding</keyword>
<dbReference type="GO" id="GO:0016705">
    <property type="term" value="F:oxidoreductase activity, acting on paired donors, with incorporation or reduction of molecular oxygen"/>
    <property type="evidence" value="ECO:0007669"/>
    <property type="project" value="InterPro"/>
</dbReference>
<evidence type="ECO:0000256" key="4">
    <source>
        <dbReference type="ARBA" id="ARBA00023004"/>
    </source>
</evidence>
<reference evidence="6 7" key="1">
    <citation type="journal article" date="2012" name="PLoS Pathog.">
        <title>Diverse lifestyles and strategies of plant pathogenesis encoded in the genomes of eighteen Dothideomycetes fungi.</title>
        <authorList>
            <person name="Ohm R.A."/>
            <person name="Feau N."/>
            <person name="Henrissat B."/>
            <person name="Schoch C.L."/>
            <person name="Horwitz B.A."/>
            <person name="Barry K.W."/>
            <person name="Condon B.J."/>
            <person name="Copeland A.C."/>
            <person name="Dhillon B."/>
            <person name="Glaser F."/>
            <person name="Hesse C.N."/>
            <person name="Kosti I."/>
            <person name="LaButti K."/>
            <person name="Lindquist E.A."/>
            <person name="Lucas S."/>
            <person name="Salamov A.A."/>
            <person name="Bradshaw R.E."/>
            <person name="Ciuffetti L."/>
            <person name="Hamelin R.C."/>
            <person name="Kema G.H.J."/>
            <person name="Lawrence C."/>
            <person name="Scott J.A."/>
            <person name="Spatafora J.W."/>
            <person name="Turgeon B.G."/>
            <person name="de Wit P.J.G.M."/>
            <person name="Zhong S."/>
            <person name="Goodwin S.B."/>
            <person name="Grigoriev I.V."/>
        </authorList>
    </citation>
    <scope>NUCLEOTIDE SEQUENCE [LARGE SCALE GENOMIC DNA]</scope>
    <source>
        <strain evidence="6 7">UAMH 10762</strain>
    </source>
</reference>
<dbReference type="PRINTS" id="PR00385">
    <property type="entry name" value="P450"/>
</dbReference>
<proteinExistence type="inferred from homology"/>
<comment type="cofactor">
    <cofactor evidence="1 5">
        <name>heme</name>
        <dbReference type="ChEBI" id="CHEBI:30413"/>
    </cofactor>
</comment>
<comment type="similarity">
    <text evidence="2">Belongs to the cytochrome P450 family.</text>
</comment>
<feature type="binding site" description="axial binding residue" evidence="5">
    <location>
        <position position="452"/>
    </location>
    <ligand>
        <name>heme</name>
        <dbReference type="ChEBI" id="CHEBI:30413"/>
    </ligand>
    <ligandPart>
        <name>Fe</name>
        <dbReference type="ChEBI" id="CHEBI:18248"/>
    </ligandPart>
</feature>
<evidence type="ECO:0000256" key="5">
    <source>
        <dbReference type="PIRSR" id="PIRSR602403-1"/>
    </source>
</evidence>
<keyword evidence="4 5" id="KW-0408">Iron</keyword>
<dbReference type="eggNOG" id="KOG0158">
    <property type="taxonomic scope" value="Eukaryota"/>
</dbReference>
<sequence>MLHTYNYAALATFLTWVVWRWYTNPLRKFPGPSITVWTDAWRFLDAVTGAHRATTQIELHKQYGDVVRLGPTNLSFSHPDAIRDIYGVDKPFPKSGYYWAAAAVQKGVPSPSLFSSLDATWHDNLRRAVNPAFTLSALRQYEPFVNNTIASLFSQLNTRFADKPGKDGIVDLARWMHWYAFDVVGEITYGAPIGFLETASDVDGIIAKAHWYLCYAHCVGQWPWLDGWLLKNPVLLWFNRQGYFNARPNPVVAFAGKRQEGRANGDRGSHDDDQVDLIDKFLQAKESHPETVSDRMVLGMGISMVLAGSESTGVTLTALLYYVLKSPPIYQKLQAEIDTAFPDHEPGTAVSLAEAQKLPYLDACIKEAFRAHPAARFGGERVVPPTGAVIAGHKIPGGTTVAVNAWNMHRRTDVYGEDVETYRPERWLERDEAQVAEMNRLLTQFGHGRFSCIGKNISLLEMYKVVPSLLRSFRWTLAEPERQWRFESGSFANVSGVGVRVERR</sequence>
<dbReference type="HOGENOM" id="CLU_001570_14_0_1"/>
<evidence type="ECO:0000313" key="6">
    <source>
        <dbReference type="EMBL" id="EMC99437.1"/>
    </source>
</evidence>
<dbReference type="Proteomes" id="UP000011761">
    <property type="component" value="Unassembled WGS sequence"/>
</dbReference>
<dbReference type="SUPFAM" id="SSF48264">
    <property type="entry name" value="Cytochrome P450"/>
    <property type="match status" value="1"/>
</dbReference>